<feature type="domain" description="COP9 signalosome complex subunit 3 N-terminal helical repeats" evidence="2">
    <location>
        <begin position="49"/>
        <end position="173"/>
    </location>
</feature>
<dbReference type="GO" id="GO:0006511">
    <property type="term" value="P:ubiquitin-dependent protein catabolic process"/>
    <property type="evidence" value="ECO:0007669"/>
    <property type="project" value="TreeGrafter"/>
</dbReference>
<reference evidence="3 4" key="1">
    <citation type="journal article" date="2015" name="Genome Announc.">
        <title>Draft Genome Sequence and Gene Annotation of the Entomopathogenic Fungus Verticillium hemipterigenum.</title>
        <authorList>
            <person name="Horn F."/>
            <person name="Habel A."/>
            <person name="Scharf D.H."/>
            <person name="Dworschak J."/>
            <person name="Brakhage A.A."/>
            <person name="Guthke R."/>
            <person name="Hertweck C."/>
            <person name="Linde J."/>
        </authorList>
    </citation>
    <scope>NUCLEOTIDE SEQUENCE [LARGE SCALE GENOMIC DNA]</scope>
</reference>
<organism evidence="3 4">
    <name type="scientific">[Torrubiella] hemipterigena</name>
    <dbReference type="NCBI Taxonomy" id="1531966"/>
    <lineage>
        <taxon>Eukaryota</taxon>
        <taxon>Fungi</taxon>
        <taxon>Dikarya</taxon>
        <taxon>Ascomycota</taxon>
        <taxon>Pezizomycotina</taxon>
        <taxon>Sordariomycetes</taxon>
        <taxon>Hypocreomycetidae</taxon>
        <taxon>Hypocreales</taxon>
        <taxon>Clavicipitaceae</taxon>
        <taxon>Clavicipitaceae incertae sedis</taxon>
        <taxon>'Torrubiella' clade</taxon>
    </lineage>
</organism>
<name>A0A0A1T8M7_9HYPO</name>
<gene>
    <name evidence="3" type="ORF">VHEMI02594</name>
</gene>
<dbReference type="Pfam" id="PF22788">
    <property type="entry name" value="COP9_hel_rpt"/>
    <property type="match status" value="2"/>
</dbReference>
<dbReference type="STRING" id="1531966.A0A0A1T8M7"/>
<accession>A0A0A1T8M7</accession>
<keyword evidence="1" id="KW-0963">Cytoplasm</keyword>
<feature type="domain" description="COP9 signalosome complex subunit 3 N-terminal helical repeats" evidence="2">
    <location>
        <begin position="219"/>
        <end position="293"/>
    </location>
</feature>
<dbReference type="AlphaFoldDB" id="A0A0A1T8M7"/>
<dbReference type="EMBL" id="CDHN01000001">
    <property type="protein sequence ID" value="CEJ82535.1"/>
    <property type="molecule type" value="Genomic_DNA"/>
</dbReference>
<dbReference type="PANTHER" id="PTHR10758:SF1">
    <property type="entry name" value="COP9 SIGNALOSOME COMPLEX SUBUNIT 3"/>
    <property type="match status" value="1"/>
</dbReference>
<evidence type="ECO:0000259" key="2">
    <source>
        <dbReference type="Pfam" id="PF22788"/>
    </source>
</evidence>
<evidence type="ECO:0000313" key="4">
    <source>
        <dbReference type="Proteomes" id="UP000039046"/>
    </source>
</evidence>
<sequence>MDKVKALLTNFPEAFARASIEKADDVEIRRYVAELSVLDTLAAVPAKGTSFLELLDPATNSAGYLVLLNAIVNSDLTRLDYMPQLQDAIVGFVSAFRPAQVRYVGRAFKELLAGLVHKGVFSPRITIEILTTAILRLDPTASTFTSTHMLLMKHAAETQSYLPALDIANRNILYFPVAVSSRHNMLGAMGDTSKRDFFLGDDSLSPPVFITTGNGFTDKITSAMILEYNYLRGLIFISQRNWKSAQAALEQVISHPSRDRGVSKIMVEAHQTWILVGLLSEGSTPVTPSYTSTHAKTSFQGLNAAYTEFAKAFSQNNATELKSLYEKHKSLWEEHKNLGLVEEVMKGYQQWQILQLRKAYSNITLGQIWRSTQNAYTGNQLSSEGEVAELIQSMIANGALQAKLETSDDGVTYVSFEERAVVQTEAEYAHEIARCHRNVKQLTAQYKFIGEQLASNDEYVKFVAREQKRADKDGPDPGVGFDSQIEDEDLMTGIVAHG</sequence>
<dbReference type="GO" id="GO:0008180">
    <property type="term" value="C:COP9 signalosome"/>
    <property type="evidence" value="ECO:0007669"/>
    <property type="project" value="TreeGrafter"/>
</dbReference>
<keyword evidence="4" id="KW-1185">Reference proteome</keyword>
<dbReference type="Proteomes" id="UP000039046">
    <property type="component" value="Unassembled WGS sequence"/>
</dbReference>
<dbReference type="InterPro" id="IPR050756">
    <property type="entry name" value="CSN3"/>
</dbReference>
<evidence type="ECO:0000313" key="3">
    <source>
        <dbReference type="EMBL" id="CEJ82535.1"/>
    </source>
</evidence>
<dbReference type="OrthoDB" id="29061at2759"/>
<dbReference type="PANTHER" id="PTHR10758">
    <property type="entry name" value="26S PROTEASOME NON-ATPASE REGULATORY SUBUNIT 3/COP9 SIGNALOSOME COMPLEX SUBUNIT 3"/>
    <property type="match status" value="1"/>
</dbReference>
<proteinExistence type="predicted"/>
<dbReference type="InterPro" id="IPR055089">
    <property type="entry name" value="COP9_N"/>
</dbReference>
<dbReference type="HOGENOM" id="CLU_028825_1_0_1"/>
<evidence type="ECO:0000256" key="1">
    <source>
        <dbReference type="ARBA" id="ARBA00022490"/>
    </source>
</evidence>
<protein>
    <recommendedName>
        <fullName evidence="2">COP9 signalosome complex subunit 3 N-terminal helical repeats domain-containing protein</fullName>
    </recommendedName>
</protein>